<dbReference type="EMBL" id="CP038631">
    <property type="protein sequence ID" value="QCC44237.1"/>
    <property type="molecule type" value="Genomic_DNA"/>
</dbReference>
<dbReference type="PANTHER" id="PTHR43221">
    <property type="entry name" value="PROTEASE HTPX"/>
    <property type="match status" value="1"/>
</dbReference>
<dbReference type="PANTHER" id="PTHR43221:SF2">
    <property type="entry name" value="PROTEASE HTPX HOMOLOG"/>
    <property type="match status" value="1"/>
</dbReference>
<evidence type="ECO:0000256" key="10">
    <source>
        <dbReference type="RuleBase" id="RU003983"/>
    </source>
</evidence>
<gene>
    <name evidence="14" type="ORF">APQ99_01356</name>
    <name evidence="13" type="ORF">HBSAL_02540</name>
</gene>
<keyword evidence="8 10" id="KW-0482">Metalloprotease</keyword>
<comment type="cofactor">
    <cofactor evidence="10">
        <name>Zn(2+)</name>
        <dbReference type="ChEBI" id="CHEBI:29105"/>
    </cofactor>
    <text evidence="10">Binds 1 zinc ion per subunit.</text>
</comment>
<evidence type="ECO:0000256" key="2">
    <source>
        <dbReference type="ARBA" id="ARBA00022670"/>
    </source>
</evidence>
<dbReference type="GO" id="GO:0046872">
    <property type="term" value="F:metal ion binding"/>
    <property type="evidence" value="ECO:0007669"/>
    <property type="project" value="UniProtKB-KW"/>
</dbReference>
<reference evidence="14 16" key="2">
    <citation type="submission" date="2019-07" db="EMBL/GenBank/DDBJ databases">
        <title>Genomic Encyclopedia of Archaeal and Bacterial Type Strains, Phase II (KMG-II): from individual species to whole genera.</title>
        <authorList>
            <person name="Goeker M."/>
        </authorList>
    </citation>
    <scope>NUCLEOTIDE SEQUENCE [LARGE SCALE GENOMIC DNA]</scope>
    <source>
        <strain evidence="14 16">DSM 3754</strain>
    </source>
</reference>
<feature type="transmembrane region" description="Helical" evidence="11">
    <location>
        <begin position="253"/>
        <end position="272"/>
    </location>
</feature>
<dbReference type="RefSeq" id="WP_010902256.1">
    <property type="nucleotide sequence ID" value="NZ_VRYN01000002.1"/>
</dbReference>
<evidence type="ECO:0000313" key="15">
    <source>
        <dbReference type="Proteomes" id="UP000296216"/>
    </source>
</evidence>
<evidence type="ECO:0000256" key="3">
    <source>
        <dbReference type="ARBA" id="ARBA00022692"/>
    </source>
</evidence>
<dbReference type="GeneID" id="68693331"/>
<keyword evidence="6 10" id="KW-0862">Zinc</keyword>
<evidence type="ECO:0000256" key="7">
    <source>
        <dbReference type="ARBA" id="ARBA00022989"/>
    </source>
</evidence>
<evidence type="ECO:0000256" key="6">
    <source>
        <dbReference type="ARBA" id="ARBA00022833"/>
    </source>
</evidence>
<evidence type="ECO:0000256" key="8">
    <source>
        <dbReference type="ARBA" id="ARBA00023049"/>
    </source>
</evidence>
<dbReference type="GO" id="GO:0004222">
    <property type="term" value="F:metalloendopeptidase activity"/>
    <property type="evidence" value="ECO:0007669"/>
    <property type="project" value="InterPro"/>
</dbReference>
<keyword evidence="7 11" id="KW-1133">Transmembrane helix</keyword>
<keyword evidence="1" id="KW-1003">Cell membrane</keyword>
<dbReference type="Gene3D" id="3.30.2010.10">
    <property type="entry name" value="Metalloproteases ('zincins'), catalytic domain"/>
    <property type="match status" value="1"/>
</dbReference>
<feature type="transmembrane region" description="Helical" evidence="11">
    <location>
        <begin position="75"/>
        <end position="100"/>
    </location>
</feature>
<sequence length="356" mass="35510">MHAVVLGVLPGLSYAVARLAARAAIRRPGRAAATARLRRANRALQAVAALTGLAVAMESLLADAVPAAVPGPPGGGVLVGLASMVAVGGVGPALAVHLGTRPAWAAVTRTAVDYRRTVRRYLLVVCAVALPAFAVVAAWVAAPAGLPRLAAILAAAVGIAAVGPVLAGGHPAVGTPTERERACVPACARDLRLRVVDASGGLGPNAVATGVVPGFRCVFVTAAVFERLDDGAAAAVIAHEAGHHHRGHLGLRLLAVVTALAPLLCVASSAVAVGAGGAAVASAVLLVAVGPVIRWTEFDADAYAARHVTAVAMARALAAVAPRDAAAAERGRVAGALALHPSVSARRRRLSDHNAH</sequence>
<dbReference type="Pfam" id="PF01435">
    <property type="entry name" value="Peptidase_M48"/>
    <property type="match status" value="1"/>
</dbReference>
<feature type="transmembrane region" description="Helical" evidence="11">
    <location>
        <begin position="121"/>
        <end position="142"/>
    </location>
</feature>
<dbReference type="Proteomes" id="UP000296216">
    <property type="component" value="Chromosome"/>
</dbReference>
<feature type="transmembrane region" description="Helical" evidence="11">
    <location>
        <begin position="46"/>
        <end position="69"/>
    </location>
</feature>
<evidence type="ECO:0000256" key="5">
    <source>
        <dbReference type="ARBA" id="ARBA00022801"/>
    </source>
</evidence>
<comment type="similarity">
    <text evidence="10">Belongs to the peptidase M48 family.</text>
</comment>
<accession>A0A4D6GVL4</accession>
<dbReference type="Proteomes" id="UP000323075">
    <property type="component" value="Unassembled WGS sequence"/>
</dbReference>
<evidence type="ECO:0000256" key="9">
    <source>
        <dbReference type="ARBA" id="ARBA00023136"/>
    </source>
</evidence>
<evidence type="ECO:0000313" key="14">
    <source>
        <dbReference type="EMBL" id="TYO76715.1"/>
    </source>
</evidence>
<organism evidence="13 15">
    <name type="scientific">Halobacterium salinarum (strain ATCC 33171 / DSM 3754 / JCM 8978 / NBRC 102687 / NCIMB 764 / 91-R6)</name>
    <dbReference type="NCBI Taxonomy" id="2597657"/>
    <lineage>
        <taxon>Archaea</taxon>
        <taxon>Methanobacteriati</taxon>
        <taxon>Methanobacteriota</taxon>
        <taxon>Stenosarchaea group</taxon>
        <taxon>Halobacteria</taxon>
        <taxon>Halobacteriales</taxon>
        <taxon>Halobacteriaceae</taxon>
        <taxon>Halobacterium</taxon>
    </lineage>
</organism>
<feature type="transmembrane region" description="Helical" evidence="11">
    <location>
        <begin position="6"/>
        <end position="25"/>
    </location>
</feature>
<protein>
    <submittedName>
        <fullName evidence="13">Peptidase M48 family protein</fullName>
    </submittedName>
    <submittedName>
        <fullName evidence="14">Peptidase family M48</fullName>
    </submittedName>
</protein>
<reference evidence="13 15" key="1">
    <citation type="journal article" date="2019" name="Microbiol. Resour. Announc.">
        <title>The Genome Sequence of the Halobacterium salinarum Type Strain Is Closely Related to That of Laboratory Strains NRC-1 and R1.</title>
        <authorList>
            <person name="Pfeiffer F."/>
            <person name="Marchfelder A."/>
            <person name="Habermann B."/>
            <person name="Dyall-Smith M.L."/>
        </authorList>
    </citation>
    <scope>NUCLEOTIDE SEQUENCE [LARGE SCALE GENOMIC DNA]</scope>
    <source>
        <strain evidence="13">91-R6</strain>
        <strain evidence="15">ATCC 33171 / DSM 3754 / JCM 8978 / NBRC 102687 / NCIMB 764 / 91-R6</strain>
    </source>
</reference>
<dbReference type="InterPro" id="IPR001915">
    <property type="entry name" value="Peptidase_M48"/>
</dbReference>
<keyword evidence="4" id="KW-0479">Metal-binding</keyword>
<proteinExistence type="inferred from homology"/>
<feature type="transmembrane region" description="Helical" evidence="11">
    <location>
        <begin position="148"/>
        <end position="169"/>
    </location>
</feature>
<evidence type="ECO:0000256" key="11">
    <source>
        <dbReference type="SAM" id="Phobius"/>
    </source>
</evidence>
<keyword evidence="9 11" id="KW-0472">Membrane</keyword>
<evidence type="ECO:0000313" key="16">
    <source>
        <dbReference type="Proteomes" id="UP000323075"/>
    </source>
</evidence>
<keyword evidence="3 11" id="KW-0812">Transmembrane</keyword>
<name>A0A4D6GVL4_HALS9</name>
<feature type="domain" description="Peptidase M48" evidence="12">
    <location>
        <begin position="204"/>
        <end position="352"/>
    </location>
</feature>
<keyword evidence="5 10" id="KW-0378">Hydrolase</keyword>
<dbReference type="InterPro" id="IPR050083">
    <property type="entry name" value="HtpX_protease"/>
</dbReference>
<dbReference type="EMBL" id="VRYN01000002">
    <property type="protein sequence ID" value="TYO76715.1"/>
    <property type="molecule type" value="Genomic_DNA"/>
</dbReference>
<evidence type="ECO:0000313" key="13">
    <source>
        <dbReference type="EMBL" id="QCC44237.1"/>
    </source>
</evidence>
<dbReference type="GO" id="GO:0006508">
    <property type="term" value="P:proteolysis"/>
    <property type="evidence" value="ECO:0007669"/>
    <property type="project" value="UniProtKB-KW"/>
</dbReference>
<dbReference type="AlphaFoldDB" id="A0A4D6GVL4"/>
<keyword evidence="2 10" id="KW-0645">Protease</keyword>
<evidence type="ECO:0000256" key="1">
    <source>
        <dbReference type="ARBA" id="ARBA00022475"/>
    </source>
</evidence>
<evidence type="ECO:0000256" key="4">
    <source>
        <dbReference type="ARBA" id="ARBA00022723"/>
    </source>
</evidence>
<evidence type="ECO:0000259" key="12">
    <source>
        <dbReference type="Pfam" id="PF01435"/>
    </source>
</evidence>
<reference evidence="13" key="3">
    <citation type="journal article" name="MicrobiologyOpen">
        <title>Whole-genome comparison between the type strain of Halobacterium salinarum (DSM 3754(T)) and the laboratory strains R1 and NRC-1.</title>
        <authorList>
            <person name="Pfeiffer F."/>
            <person name="Losensky G."/>
            <person name="Marchfelder A."/>
            <person name="Habermann B."/>
            <person name="Dyall-Smith M."/>
        </authorList>
    </citation>
    <scope>NUCLEOTIDE SEQUENCE</scope>
    <source>
        <strain evidence="13">91-R6</strain>
    </source>
</reference>
<feature type="transmembrane region" description="Helical" evidence="11">
    <location>
        <begin position="278"/>
        <end position="296"/>
    </location>
</feature>